<dbReference type="AlphaFoldDB" id="A0A6V7NKF1"/>
<keyword evidence="2" id="KW-0479">Metal-binding</keyword>
<proteinExistence type="inferred from homology"/>
<evidence type="ECO:0000256" key="2">
    <source>
        <dbReference type="ARBA" id="ARBA00022723"/>
    </source>
</evidence>
<dbReference type="GO" id="GO:0046872">
    <property type="term" value="F:metal ion binding"/>
    <property type="evidence" value="ECO:0007669"/>
    <property type="project" value="UniProtKB-KW"/>
</dbReference>
<dbReference type="Gene3D" id="3.30.559.10">
    <property type="entry name" value="Chloramphenicol acetyltransferase-like domain"/>
    <property type="match status" value="3"/>
</dbReference>
<keyword evidence="4" id="KW-0408">Iron</keyword>
<feature type="region of interest" description="Disordered" evidence="5">
    <location>
        <begin position="55"/>
        <end position="97"/>
    </location>
</feature>
<dbReference type="InterPro" id="IPR044861">
    <property type="entry name" value="IPNS-like_FE2OG_OXY"/>
</dbReference>
<dbReference type="PANTHER" id="PTHR10209">
    <property type="entry name" value="OXIDOREDUCTASE, 2OG-FE II OXYGENASE FAMILY PROTEIN"/>
    <property type="match status" value="1"/>
</dbReference>
<evidence type="ECO:0000259" key="6">
    <source>
        <dbReference type="PROSITE" id="PS51471"/>
    </source>
</evidence>
<feature type="domain" description="Fe2OG dioxygenase" evidence="6">
    <location>
        <begin position="605"/>
        <end position="707"/>
    </location>
</feature>
<dbReference type="PROSITE" id="PS51471">
    <property type="entry name" value="FE2OG_OXY"/>
    <property type="match status" value="2"/>
</dbReference>
<dbReference type="Pfam" id="PF02458">
    <property type="entry name" value="Transferase"/>
    <property type="match status" value="1"/>
</dbReference>
<dbReference type="InterPro" id="IPR026992">
    <property type="entry name" value="DIOX_N"/>
</dbReference>
<dbReference type="InterPro" id="IPR023213">
    <property type="entry name" value="CAT-like_dom_sf"/>
</dbReference>
<dbReference type="EMBL" id="LR862139">
    <property type="protein sequence ID" value="CAD1818998.1"/>
    <property type="molecule type" value="Genomic_DNA"/>
</dbReference>
<dbReference type="FunFam" id="2.60.120.330:FF:000005">
    <property type="entry name" value="1-aminocyclopropane-1-carboxylate oxidase homolog 1"/>
    <property type="match status" value="2"/>
</dbReference>
<evidence type="ECO:0000256" key="1">
    <source>
        <dbReference type="ARBA" id="ARBA00008056"/>
    </source>
</evidence>
<gene>
    <name evidence="7" type="ORF">CB5_LOCUS2209</name>
</gene>
<protein>
    <recommendedName>
        <fullName evidence="6">Fe2OG dioxygenase domain-containing protein</fullName>
    </recommendedName>
</protein>
<dbReference type="SUPFAM" id="SSF51197">
    <property type="entry name" value="Clavaminate synthase-like"/>
    <property type="match status" value="2"/>
</dbReference>
<comment type="similarity">
    <text evidence="1">Belongs to the iron/ascorbate-dependent oxidoreductase family.</text>
</comment>
<dbReference type="InterPro" id="IPR027443">
    <property type="entry name" value="IPNS-like_sf"/>
</dbReference>
<dbReference type="InterPro" id="IPR005123">
    <property type="entry name" value="Oxoglu/Fe-dep_dioxygenase_dom"/>
</dbReference>
<keyword evidence="3" id="KW-0560">Oxidoreductase</keyword>
<feature type="compositionally biased region" description="Pro residues" evidence="5">
    <location>
        <begin position="57"/>
        <end position="92"/>
    </location>
</feature>
<feature type="region of interest" description="Disordered" evidence="5">
    <location>
        <begin position="690"/>
        <end position="786"/>
    </location>
</feature>
<feature type="compositionally biased region" description="Polar residues" evidence="5">
    <location>
        <begin position="691"/>
        <end position="713"/>
    </location>
</feature>
<dbReference type="PANTHER" id="PTHR10209:SF776">
    <property type="entry name" value="2OG-FE(II) OXYGENASE FAMILY OXIDOREDUCTASE"/>
    <property type="match status" value="1"/>
</dbReference>
<feature type="compositionally biased region" description="Low complexity" evidence="5">
    <location>
        <begin position="735"/>
        <end position="757"/>
    </location>
</feature>
<dbReference type="Pfam" id="PF03171">
    <property type="entry name" value="2OG-FeII_Oxy"/>
    <property type="match status" value="2"/>
</dbReference>
<reference evidence="7" key="1">
    <citation type="submission" date="2020-07" db="EMBL/GenBank/DDBJ databases">
        <authorList>
            <person name="Lin J."/>
        </authorList>
    </citation>
    <scope>NUCLEOTIDE SEQUENCE</scope>
</reference>
<accession>A0A6V7NKF1</accession>
<feature type="compositionally biased region" description="Pro residues" evidence="5">
    <location>
        <begin position="758"/>
        <end position="768"/>
    </location>
</feature>
<organism evidence="7">
    <name type="scientific">Ananas comosus var. bracteatus</name>
    <name type="common">red pineapple</name>
    <dbReference type="NCBI Taxonomy" id="296719"/>
    <lineage>
        <taxon>Eukaryota</taxon>
        <taxon>Viridiplantae</taxon>
        <taxon>Streptophyta</taxon>
        <taxon>Embryophyta</taxon>
        <taxon>Tracheophyta</taxon>
        <taxon>Spermatophyta</taxon>
        <taxon>Magnoliopsida</taxon>
        <taxon>Liliopsida</taxon>
        <taxon>Poales</taxon>
        <taxon>Bromeliaceae</taxon>
        <taxon>Bromelioideae</taxon>
        <taxon>Ananas</taxon>
    </lineage>
</organism>
<evidence type="ECO:0000313" key="7">
    <source>
        <dbReference type="EMBL" id="CAD1818998.1"/>
    </source>
</evidence>
<evidence type="ECO:0000256" key="4">
    <source>
        <dbReference type="ARBA" id="ARBA00023004"/>
    </source>
</evidence>
<sequence>MAPPPPPPTLMVKLRTIETCGVSPPEGSVPPSTVPLTFFDVFFLHARPMERLFFYPSPTPPPTSSPPSSPPSNPPSPSPSDPSSPSPPPRPSPDASDRFELFYSDATSPGVLFTVAECVDDGSSGGLFDRLSGPRPRDVGQLRAIVPRLAPPDSAGSQPLLAVQVTVFPHHGVVVGTTMHHAACDGSSYTLFRQTWAAAARRSSGDISLDAHPIGPVVDRSLVLDSHGLYSLFYKTVSSKSPFPAAASYPTDVVLASFTIKSSHIKALKAAFRCSAAAVTFAFTWISYVRARELAKGNDRVYFGIPVDFRSRMRPPLPAEYFGNCIGPCHAEAEAADLSGANGLTLAAEAIDSAIKSVASAGFEGAEPEKWLEMMWAGPQRQFSLPPGRTDLVPRVRINIKHGRILRVRAPRRAPRLRRDQSRRQGACRRRFTSIPRFFVHPEVEPTSGANLQVPVVDLGGVAAGDPARRAAAAAAAGRAAEGLGLFHVVNHGVPQQVLDEMVERVRGFHEEGVDAKGEYYTRDLSRKVVYNCNFDLYRTQAANWRDTLSFSMAPDPPRPEELPLACRDIAFKYASYVQKLGTVLLELLSESLGLNPDHLIKMECADGLRFFMHYYPACPEPHLTLGTSKHSDSGFITILLQDSLGGLQVLHQNQWLDVPPVPGSFIVNMGDLLQLVSNDKLKSVEHRVVASSSGPRISVAGSFSTSHATSSRLYGPIKELTSHDNPPPCPHTPTPSASPSSAPSTRPKPASRGSPTPASPPSPLLRPPRPRPRPRPRANPGANLQVPVVDLGGVAADPARRAAAAAAAGRAAEELGLFHVVNHGVPQQVLDEMLERVRGFHEEGVEVKGEYYTRDLSRKVVYNCNFDLYQTQAANWRDTLSCSMAPEPPRPEELPLACRDIAFKYASYVQKLGTVLLELLSESLGLNPDHLIKMECADGLRFFMHYYPACPEPHLTLGTSKHSDSGFITILLQDSLGGLQVLRQNQWLDVPPVRGSLVVNIGDLLQLISNDKFKSVEHRVLANSSGPRISVACSFSTNRAHLQGSTALSTS</sequence>
<dbReference type="GO" id="GO:0051213">
    <property type="term" value="F:dioxygenase activity"/>
    <property type="evidence" value="ECO:0007669"/>
    <property type="project" value="UniProtKB-ARBA"/>
</dbReference>
<feature type="domain" description="Fe2OG dioxygenase" evidence="6">
    <location>
        <begin position="937"/>
        <end position="1043"/>
    </location>
</feature>
<evidence type="ECO:0000256" key="5">
    <source>
        <dbReference type="SAM" id="MobiDB-lite"/>
    </source>
</evidence>
<dbReference type="Pfam" id="PF14226">
    <property type="entry name" value="DIOX_N"/>
    <property type="match status" value="2"/>
</dbReference>
<name>A0A6V7NKF1_ANACO</name>
<dbReference type="Gene3D" id="2.60.120.330">
    <property type="entry name" value="B-lactam Antibiotic, Isopenicillin N Synthase, Chain"/>
    <property type="match status" value="2"/>
</dbReference>
<evidence type="ECO:0000256" key="3">
    <source>
        <dbReference type="ARBA" id="ARBA00023002"/>
    </source>
</evidence>